<comment type="subcellular location">
    <subcellularLocation>
        <location evidence="3">Golgi apparatus</location>
        <location evidence="3">Golgi stack membrane</location>
        <topology evidence="3">Single-pass type II membrane protein</topology>
    </subcellularLocation>
</comment>
<dbReference type="CDD" id="cd11301">
    <property type="entry name" value="Fut1_Fut2_like"/>
    <property type="match status" value="1"/>
</dbReference>
<keyword evidence="2 3" id="KW-0808">Transferase</keyword>
<proteinExistence type="inferred from homology"/>
<dbReference type="STRING" id="6832.A0A553P3C7"/>
<evidence type="ECO:0000313" key="4">
    <source>
        <dbReference type="EMBL" id="TRY72179.1"/>
    </source>
</evidence>
<gene>
    <name evidence="4" type="ORF">TCAL_13948</name>
</gene>
<dbReference type="PANTHER" id="PTHR11927">
    <property type="entry name" value="GALACTOSIDE 2-L-FUCOSYLTRANSFERASE"/>
    <property type="match status" value="1"/>
</dbReference>
<name>A0A553P3C7_TIGCA</name>
<dbReference type="GO" id="GO:0005975">
    <property type="term" value="P:carbohydrate metabolic process"/>
    <property type="evidence" value="ECO:0007669"/>
    <property type="project" value="InterPro"/>
</dbReference>
<organism evidence="4 5">
    <name type="scientific">Tigriopus californicus</name>
    <name type="common">Marine copepod</name>
    <dbReference type="NCBI Taxonomy" id="6832"/>
    <lineage>
        <taxon>Eukaryota</taxon>
        <taxon>Metazoa</taxon>
        <taxon>Ecdysozoa</taxon>
        <taxon>Arthropoda</taxon>
        <taxon>Crustacea</taxon>
        <taxon>Multicrustacea</taxon>
        <taxon>Hexanauplia</taxon>
        <taxon>Copepoda</taxon>
        <taxon>Harpacticoida</taxon>
        <taxon>Harpacticidae</taxon>
        <taxon>Tigriopus</taxon>
    </lineage>
</organism>
<dbReference type="OMA" id="ERNHYSS"/>
<sequence>FAWDVFQKYHANSLENERNHYSSPSNYLPIFIILDQTVYVINCGNFCLPENQGGKNAEPISDDRTLWALKHVNDLDHFPKHKQPFISFLRNMRSKYISSLQSIPQDERLTMPLHQPEQRYKDKGYACPCKNLVTITEGGRLGNKMSQYMTLLGLSKKFNFLPIISRDMYRTLTSIFPNLTIPSQDILPCKCRWTKVPAEVVRPMKSKEELFARGKNIYISEFPAFVEIFQQFHPTVMKEFSFSNDILLEVQEYLNQIKRQFRLRMGFDLLANVTIVGVHNRRTDYGAYLKQKVYGRLLSVSYFEKAMSAFSRVHGNSTMFILTSDDHRWFHQYFKDRQDVFFSFKNWPYCRDNVAFDLAVLASADHSIFSFGTFGFWGAYLSGGETIMATNFSSKSQALLLDAKAYIKRWNFMEDPCLRGGKVAEECSKNATKYGLV</sequence>
<keyword evidence="3" id="KW-0812">Transmembrane</keyword>
<dbReference type="InterPro" id="IPR002516">
    <property type="entry name" value="Glyco_trans_11"/>
</dbReference>
<dbReference type="Proteomes" id="UP000318571">
    <property type="component" value="Chromosome 7"/>
</dbReference>
<comment type="caution">
    <text evidence="4">The sequence shown here is derived from an EMBL/GenBank/DDBJ whole genome shotgun (WGS) entry which is preliminary data.</text>
</comment>
<dbReference type="PANTHER" id="PTHR11927:SF9">
    <property type="entry name" value="L-FUCOSYLTRANSFERASE"/>
    <property type="match status" value="1"/>
</dbReference>
<evidence type="ECO:0000256" key="3">
    <source>
        <dbReference type="RuleBase" id="RU363129"/>
    </source>
</evidence>
<accession>A0A553P3C7</accession>
<keyword evidence="3" id="KW-0333">Golgi apparatus</keyword>
<keyword evidence="1 3" id="KW-0328">Glycosyltransferase</keyword>
<keyword evidence="3" id="KW-0735">Signal-anchor</keyword>
<keyword evidence="3" id="KW-0325">Glycoprotein</keyword>
<dbReference type="EC" id="2.4.1.-" evidence="3"/>
<keyword evidence="5" id="KW-1185">Reference proteome</keyword>
<feature type="non-terminal residue" evidence="4">
    <location>
        <position position="437"/>
    </location>
</feature>
<protein>
    <recommendedName>
        <fullName evidence="3">L-Fucosyltransferase</fullName>
        <ecNumber evidence="3">2.4.1.-</ecNumber>
    </recommendedName>
</protein>
<reference evidence="4 5" key="1">
    <citation type="journal article" date="2018" name="Nat. Ecol. Evol.">
        <title>Genomic signatures of mitonuclear coevolution across populations of Tigriopus californicus.</title>
        <authorList>
            <person name="Barreto F.S."/>
            <person name="Watson E.T."/>
            <person name="Lima T.G."/>
            <person name="Willett C.S."/>
            <person name="Edmands S."/>
            <person name="Li W."/>
            <person name="Burton R.S."/>
        </authorList>
    </citation>
    <scope>NUCLEOTIDE SEQUENCE [LARGE SCALE GENOMIC DNA]</scope>
    <source>
        <strain evidence="4 5">San Diego</strain>
    </source>
</reference>
<evidence type="ECO:0000256" key="1">
    <source>
        <dbReference type="ARBA" id="ARBA00022676"/>
    </source>
</evidence>
<dbReference type="GO" id="GO:0032580">
    <property type="term" value="C:Golgi cisterna membrane"/>
    <property type="evidence" value="ECO:0007669"/>
    <property type="project" value="UniProtKB-SubCell"/>
</dbReference>
<feature type="non-terminal residue" evidence="4">
    <location>
        <position position="1"/>
    </location>
</feature>
<evidence type="ECO:0000313" key="5">
    <source>
        <dbReference type="Proteomes" id="UP000318571"/>
    </source>
</evidence>
<dbReference type="GO" id="GO:0008107">
    <property type="term" value="F:galactoside 2-alpha-L-fucosyltransferase activity"/>
    <property type="evidence" value="ECO:0007669"/>
    <property type="project" value="InterPro"/>
</dbReference>
<dbReference type="EMBL" id="VCGU01000008">
    <property type="protein sequence ID" value="TRY72179.1"/>
    <property type="molecule type" value="Genomic_DNA"/>
</dbReference>
<comment type="similarity">
    <text evidence="3">Belongs to the glycosyltransferase 11 family.</text>
</comment>
<dbReference type="UniPathway" id="UPA00378"/>
<dbReference type="AlphaFoldDB" id="A0A553P3C7"/>
<comment type="pathway">
    <text evidence="3">Protein modification; protein glycosylation.</text>
</comment>
<dbReference type="Pfam" id="PF01531">
    <property type="entry name" value="Glyco_transf_11"/>
    <property type="match status" value="1"/>
</dbReference>
<evidence type="ECO:0000256" key="2">
    <source>
        <dbReference type="ARBA" id="ARBA00022679"/>
    </source>
</evidence>